<comment type="subcellular location">
    <subcellularLocation>
        <location evidence="1">Cell membrane</location>
        <topology evidence="1">Multi-pass membrane protein</topology>
    </subcellularLocation>
</comment>
<organism evidence="8 9">
    <name type="scientific">Vibrio paucivorans</name>
    <dbReference type="NCBI Taxonomy" id="2829489"/>
    <lineage>
        <taxon>Bacteria</taxon>
        <taxon>Pseudomonadati</taxon>
        <taxon>Pseudomonadota</taxon>
        <taxon>Gammaproteobacteria</taxon>
        <taxon>Vibrionales</taxon>
        <taxon>Vibrionaceae</taxon>
        <taxon>Vibrio</taxon>
    </lineage>
</organism>
<dbReference type="GO" id="GO:0022857">
    <property type="term" value="F:transmembrane transporter activity"/>
    <property type="evidence" value="ECO:0007669"/>
    <property type="project" value="InterPro"/>
</dbReference>
<evidence type="ECO:0000256" key="1">
    <source>
        <dbReference type="ARBA" id="ARBA00004651"/>
    </source>
</evidence>
<dbReference type="InterPro" id="IPR011701">
    <property type="entry name" value="MFS"/>
</dbReference>
<dbReference type="RefSeq" id="WP_265689144.1">
    <property type="nucleotide sequence ID" value="NZ_JAKRRX010000175.1"/>
</dbReference>
<evidence type="ECO:0000256" key="5">
    <source>
        <dbReference type="ARBA" id="ARBA00022989"/>
    </source>
</evidence>
<feature type="transmembrane region" description="Helical" evidence="7">
    <location>
        <begin position="348"/>
        <end position="367"/>
    </location>
</feature>
<evidence type="ECO:0000313" key="8">
    <source>
        <dbReference type="EMBL" id="MCW8336076.1"/>
    </source>
</evidence>
<keyword evidence="9" id="KW-1185">Reference proteome</keyword>
<dbReference type="Proteomes" id="UP001155586">
    <property type="component" value="Unassembled WGS sequence"/>
</dbReference>
<feature type="transmembrane region" description="Helical" evidence="7">
    <location>
        <begin position="180"/>
        <end position="196"/>
    </location>
</feature>
<keyword evidence="5 7" id="KW-1133">Transmembrane helix</keyword>
<feature type="transmembrane region" description="Helical" evidence="7">
    <location>
        <begin position="290"/>
        <end position="308"/>
    </location>
</feature>
<protein>
    <submittedName>
        <fullName evidence="8">MFS transporter</fullName>
    </submittedName>
</protein>
<dbReference type="PANTHER" id="PTHR43266:SF2">
    <property type="entry name" value="MAJOR FACILITATOR SUPERFAMILY (MFS) PROFILE DOMAIN-CONTAINING PROTEIN"/>
    <property type="match status" value="1"/>
</dbReference>
<dbReference type="PANTHER" id="PTHR43266">
    <property type="entry name" value="MACROLIDE-EFFLUX PROTEIN"/>
    <property type="match status" value="1"/>
</dbReference>
<evidence type="ECO:0000256" key="7">
    <source>
        <dbReference type="SAM" id="Phobius"/>
    </source>
</evidence>
<feature type="transmembrane region" description="Helical" evidence="7">
    <location>
        <begin position="373"/>
        <end position="395"/>
    </location>
</feature>
<dbReference type="Pfam" id="PF07690">
    <property type="entry name" value="MFS_1"/>
    <property type="match status" value="1"/>
</dbReference>
<evidence type="ECO:0000256" key="6">
    <source>
        <dbReference type="ARBA" id="ARBA00023136"/>
    </source>
</evidence>
<keyword evidence="4 7" id="KW-0812">Transmembrane</keyword>
<dbReference type="GO" id="GO:0005886">
    <property type="term" value="C:plasma membrane"/>
    <property type="evidence" value="ECO:0007669"/>
    <property type="project" value="UniProtKB-SubCell"/>
</dbReference>
<dbReference type="Gene3D" id="1.20.1250.20">
    <property type="entry name" value="MFS general substrate transporter like domains"/>
    <property type="match status" value="1"/>
</dbReference>
<dbReference type="CDD" id="cd06173">
    <property type="entry name" value="MFS_MefA_like"/>
    <property type="match status" value="1"/>
</dbReference>
<keyword evidence="2" id="KW-0813">Transport</keyword>
<evidence type="ECO:0000256" key="3">
    <source>
        <dbReference type="ARBA" id="ARBA00022475"/>
    </source>
</evidence>
<name>A0A9X3CHW4_9VIBR</name>
<feature type="transmembrane region" description="Helical" evidence="7">
    <location>
        <begin position="51"/>
        <end position="71"/>
    </location>
</feature>
<feature type="transmembrane region" description="Helical" evidence="7">
    <location>
        <begin position="261"/>
        <end position="278"/>
    </location>
</feature>
<evidence type="ECO:0000256" key="4">
    <source>
        <dbReference type="ARBA" id="ARBA00022692"/>
    </source>
</evidence>
<feature type="transmembrane region" description="Helical" evidence="7">
    <location>
        <begin position="314"/>
        <end position="336"/>
    </location>
</feature>
<dbReference type="AlphaFoldDB" id="A0A9X3CHW4"/>
<feature type="transmembrane region" description="Helical" evidence="7">
    <location>
        <begin position="20"/>
        <end position="45"/>
    </location>
</feature>
<evidence type="ECO:0000313" key="9">
    <source>
        <dbReference type="Proteomes" id="UP001155586"/>
    </source>
</evidence>
<dbReference type="InterPro" id="IPR036259">
    <property type="entry name" value="MFS_trans_sf"/>
</dbReference>
<dbReference type="EMBL" id="JAKRRX010000175">
    <property type="protein sequence ID" value="MCW8336076.1"/>
    <property type="molecule type" value="Genomic_DNA"/>
</dbReference>
<feature type="transmembrane region" description="Helical" evidence="7">
    <location>
        <begin position="226"/>
        <end position="249"/>
    </location>
</feature>
<keyword evidence="6 7" id="KW-0472">Membrane</keyword>
<reference evidence="8" key="1">
    <citation type="submission" date="2022-02" db="EMBL/GenBank/DDBJ databases">
        <title>Vibrio sp. nov., a new bacterium isolated from Bohai sea, China.</title>
        <authorList>
            <person name="Yuan Y."/>
        </authorList>
    </citation>
    <scope>NUCLEOTIDE SEQUENCE</scope>
    <source>
        <strain evidence="8">DBSS07</strain>
    </source>
</reference>
<keyword evidence="3" id="KW-1003">Cell membrane</keyword>
<accession>A0A9X3CHW4</accession>
<evidence type="ECO:0000256" key="2">
    <source>
        <dbReference type="ARBA" id="ARBA00022448"/>
    </source>
</evidence>
<gene>
    <name evidence="8" type="ORF">MD483_19890</name>
</gene>
<dbReference type="SUPFAM" id="SSF103473">
    <property type="entry name" value="MFS general substrate transporter"/>
    <property type="match status" value="1"/>
</dbReference>
<comment type="caution">
    <text evidence="8">The sequence shown here is derived from an EMBL/GenBank/DDBJ whole genome shotgun (WGS) entry which is preliminary data.</text>
</comment>
<proteinExistence type="predicted"/>
<sequence length="407" mass="44921">MTEIAHPQSMWKNSNYLRLLSAQVISLVGTGMSSVCLALLAYELAGDEAGYVLSIAFALKMLGYIGLAPLFGTVAHKLPKRKTLFALDLIRALMFVCLPFVTEVWEVYVLMFVINECSAGFTPLFQSTLPLVLPDKTQYAKALSLSRMAYDLEQIFSPMLTAMLLSLIGFRQLFMLDAGTFVLSGILILFCALPNWKAADVRAQRMNTPRLGENIKLYLSKPKLKALWFAYLAVASASAMVLVNTVIYVHEVLHGDETQTALAMMMVGFGSMVMAFRLPRWLEYYPPQHFHWIGLLTICGAFALGSLTPGWIGFGVICVAMGVGMSCIQTSAGLLITKECGEGDSTPYFAAHFSLTHFWWLFTYLAAGISVKVLGLGIGYMLMGLLCLTSCVLYYRVGNMSIKNNEK</sequence>